<keyword evidence="2" id="KW-1185">Reference proteome</keyword>
<dbReference type="OrthoDB" id="3557394at2759"/>
<comment type="caution">
    <text evidence="1">The sequence shown here is derived from an EMBL/GenBank/DDBJ whole genome shotgun (WGS) entry which is preliminary data.</text>
</comment>
<dbReference type="EMBL" id="LKEA01000022">
    <property type="protein sequence ID" value="ROV99962.1"/>
    <property type="molecule type" value="Genomic_DNA"/>
</dbReference>
<sequence length="149" mass="17666">MDRGVQEVVLSPTKVAMFGKTIIPWESLHAMRSHFELHRWGCCHDWWRETMSNLGRPYDRHHMQPLFYYLDMVSQHVGWMHYDSGKNLSPVANLWEYRIRESSDPRDKVIGLLGLNPSWELGRRDINYVLHHGDYPAVPPSFYLPYQVL</sequence>
<proteinExistence type="predicted"/>
<accession>A0A423W9F4</accession>
<dbReference type="Proteomes" id="UP000283895">
    <property type="component" value="Unassembled WGS sequence"/>
</dbReference>
<protein>
    <submittedName>
        <fullName evidence="1">Uncharacterized protein</fullName>
    </submittedName>
</protein>
<evidence type="ECO:0000313" key="1">
    <source>
        <dbReference type="EMBL" id="ROV99962.1"/>
    </source>
</evidence>
<reference evidence="1 2" key="1">
    <citation type="submission" date="2015-09" db="EMBL/GenBank/DDBJ databases">
        <title>Host preference determinants of Valsa canker pathogens revealed by comparative genomics.</title>
        <authorList>
            <person name="Yin Z."/>
            <person name="Huang L."/>
        </authorList>
    </citation>
    <scope>NUCLEOTIDE SEQUENCE [LARGE SCALE GENOMIC DNA]</scope>
    <source>
        <strain evidence="1 2">03-1</strain>
    </source>
</reference>
<dbReference type="AlphaFoldDB" id="A0A423W9F4"/>
<evidence type="ECO:0000313" key="2">
    <source>
        <dbReference type="Proteomes" id="UP000283895"/>
    </source>
</evidence>
<gene>
    <name evidence="1" type="ORF">VMCG_06253</name>
</gene>
<organism evidence="1 2">
    <name type="scientific">Cytospora schulzeri</name>
    <dbReference type="NCBI Taxonomy" id="448051"/>
    <lineage>
        <taxon>Eukaryota</taxon>
        <taxon>Fungi</taxon>
        <taxon>Dikarya</taxon>
        <taxon>Ascomycota</taxon>
        <taxon>Pezizomycotina</taxon>
        <taxon>Sordariomycetes</taxon>
        <taxon>Sordariomycetidae</taxon>
        <taxon>Diaporthales</taxon>
        <taxon>Cytosporaceae</taxon>
        <taxon>Cytospora</taxon>
    </lineage>
</organism>
<name>A0A423W9F4_9PEZI</name>